<dbReference type="Gene3D" id="3.10.20.30">
    <property type="match status" value="1"/>
</dbReference>
<dbReference type="InterPro" id="IPR012675">
    <property type="entry name" value="Beta-grasp_dom_sf"/>
</dbReference>
<dbReference type="KEGG" id="sazo:D1868_01935"/>
<dbReference type="RefSeq" id="WP_156005097.1">
    <property type="nucleotide sequence ID" value="NZ_CP045483.1"/>
</dbReference>
<dbReference type="InterPro" id="IPR016155">
    <property type="entry name" value="Mopterin_synth/thiamin_S_b"/>
</dbReference>
<protein>
    <submittedName>
        <fullName evidence="1">Ubiquitin</fullName>
    </submittedName>
</protein>
<organism evidence="1 2">
    <name type="scientific">Stygiolobus azoricus</name>
    <dbReference type="NCBI Taxonomy" id="41675"/>
    <lineage>
        <taxon>Archaea</taxon>
        <taxon>Thermoproteota</taxon>
        <taxon>Thermoprotei</taxon>
        <taxon>Sulfolobales</taxon>
        <taxon>Sulfolobaceae</taxon>
        <taxon>Stygiolobus</taxon>
    </lineage>
</organism>
<dbReference type="CDD" id="cd17040">
    <property type="entry name" value="Ubl_MoaD_like"/>
    <property type="match status" value="1"/>
</dbReference>
<name>A0A650CM87_9CREN</name>
<gene>
    <name evidence="1" type="ORF">D1868_01935</name>
</gene>
<reference evidence="1 2" key="1">
    <citation type="submission" date="2019-10" db="EMBL/GenBank/DDBJ databases">
        <title>Genome Sequences from Six Type Strain Members of the Archaeal Family Sulfolobaceae: Acidianus ambivalens, Acidianus infernus, Metallosphaera prunae, Stygiolobus azoricus, Sulfolobus metallicus, and Sulfurisphaera ohwakuensis.</title>
        <authorList>
            <person name="Counts J.A."/>
            <person name="Kelly R.M."/>
        </authorList>
    </citation>
    <scope>NUCLEOTIDE SEQUENCE [LARGE SCALE GENOMIC DNA]</scope>
    <source>
        <strain evidence="1 2">FC6</strain>
    </source>
</reference>
<dbReference type="OrthoDB" id="36811at2157"/>
<dbReference type="GeneID" id="42797794"/>
<dbReference type="Proteomes" id="UP000423396">
    <property type="component" value="Chromosome"/>
</dbReference>
<dbReference type="AlphaFoldDB" id="A0A650CM87"/>
<evidence type="ECO:0000313" key="1">
    <source>
        <dbReference type="EMBL" id="QGR18868.1"/>
    </source>
</evidence>
<accession>A0A650CM87</accession>
<evidence type="ECO:0000313" key="2">
    <source>
        <dbReference type="Proteomes" id="UP000423396"/>
    </source>
</evidence>
<sequence>MKLTIIFRGPLAVTLGNEKIEYNGEEKSIIEVIKKLDNNKGILYDYKLKNIKSGYIILVNGKDYRLLEDNKIKDGDIIEIIPINHGG</sequence>
<dbReference type="EMBL" id="CP045483">
    <property type="protein sequence ID" value="QGR18868.1"/>
    <property type="molecule type" value="Genomic_DNA"/>
</dbReference>
<proteinExistence type="predicted"/>
<dbReference type="InterPro" id="IPR003749">
    <property type="entry name" value="ThiS/MoaD-like"/>
</dbReference>
<keyword evidence="2" id="KW-1185">Reference proteome</keyword>
<dbReference type="Pfam" id="PF02597">
    <property type="entry name" value="ThiS"/>
    <property type="match status" value="1"/>
</dbReference>
<dbReference type="SUPFAM" id="SSF54285">
    <property type="entry name" value="MoaD/ThiS"/>
    <property type="match status" value="1"/>
</dbReference>